<dbReference type="Pfam" id="PF01554">
    <property type="entry name" value="MatE"/>
    <property type="match status" value="1"/>
</dbReference>
<accession>W9V5M4</accession>
<dbReference type="GO" id="GO:0015297">
    <property type="term" value="F:antiporter activity"/>
    <property type="evidence" value="ECO:0007669"/>
    <property type="project" value="InterPro"/>
</dbReference>
<feature type="transmembrane region" description="Helical" evidence="6">
    <location>
        <begin position="84"/>
        <end position="112"/>
    </location>
</feature>
<evidence type="ECO:0000313" key="7">
    <source>
        <dbReference type="EMBL" id="EXJ11402.1"/>
    </source>
</evidence>
<comment type="caution">
    <text evidence="7">The sequence shown here is derived from an EMBL/GenBank/DDBJ whole genome shotgun (WGS) entry which is preliminary data.</text>
</comment>
<dbReference type="GO" id="GO:0005886">
    <property type="term" value="C:plasma membrane"/>
    <property type="evidence" value="ECO:0007669"/>
    <property type="project" value="UniProtKB-SubCell"/>
</dbReference>
<dbReference type="RefSeq" id="WP_043758259.1">
    <property type="nucleotide sequence ID" value="NZ_AONC01000107.1"/>
</dbReference>
<evidence type="ECO:0000313" key="8">
    <source>
        <dbReference type="Proteomes" id="UP000019460"/>
    </source>
</evidence>
<dbReference type="EMBL" id="AONC01000107">
    <property type="protein sequence ID" value="EXJ11402.1"/>
    <property type="molecule type" value="Genomic_DNA"/>
</dbReference>
<proteinExistence type="predicted"/>
<evidence type="ECO:0000256" key="1">
    <source>
        <dbReference type="ARBA" id="ARBA00004651"/>
    </source>
</evidence>
<keyword evidence="2" id="KW-1003">Cell membrane</keyword>
<feature type="transmembrane region" description="Helical" evidence="6">
    <location>
        <begin position="403"/>
        <end position="424"/>
    </location>
</feature>
<evidence type="ECO:0000256" key="6">
    <source>
        <dbReference type="SAM" id="Phobius"/>
    </source>
</evidence>
<keyword evidence="8" id="KW-1185">Reference proteome</keyword>
<dbReference type="eggNOG" id="COG2244">
    <property type="taxonomic scope" value="Bacteria"/>
</dbReference>
<evidence type="ECO:0000256" key="5">
    <source>
        <dbReference type="ARBA" id="ARBA00023136"/>
    </source>
</evidence>
<keyword evidence="3 6" id="KW-0812">Transmembrane</keyword>
<dbReference type="PANTHER" id="PTHR30250">
    <property type="entry name" value="PST FAMILY PREDICTED COLANIC ACID TRANSPORTER"/>
    <property type="match status" value="1"/>
</dbReference>
<dbReference type="Proteomes" id="UP000019460">
    <property type="component" value="Unassembled WGS sequence"/>
</dbReference>
<evidence type="ECO:0000256" key="4">
    <source>
        <dbReference type="ARBA" id="ARBA00022989"/>
    </source>
</evidence>
<feature type="transmembrane region" description="Helical" evidence="6">
    <location>
        <begin position="248"/>
        <end position="267"/>
    </location>
</feature>
<organism evidence="7 8">
    <name type="scientific">Imhoffiella purpurea</name>
    <dbReference type="NCBI Taxonomy" id="1249627"/>
    <lineage>
        <taxon>Bacteria</taxon>
        <taxon>Pseudomonadati</taxon>
        <taxon>Pseudomonadota</taxon>
        <taxon>Gammaproteobacteria</taxon>
        <taxon>Chromatiales</taxon>
        <taxon>Chromatiaceae</taxon>
        <taxon>Imhoffiella</taxon>
    </lineage>
</organism>
<reference evidence="7 8" key="1">
    <citation type="submission" date="2012-11" db="EMBL/GenBank/DDBJ databases">
        <title>Genome assembly of Thiorhodococcus sp. AK35.</title>
        <authorList>
            <person name="Nupur N."/>
            <person name="Khatri I."/>
            <person name="Subramanian S."/>
            <person name="Pinnaka A."/>
        </authorList>
    </citation>
    <scope>NUCLEOTIDE SEQUENCE [LARGE SCALE GENOMIC DNA]</scope>
    <source>
        <strain evidence="7 8">AK35</strain>
    </source>
</reference>
<protein>
    <submittedName>
        <fullName evidence="7">Putative flippase</fullName>
    </submittedName>
</protein>
<dbReference type="OrthoDB" id="7011692at2"/>
<dbReference type="AlphaFoldDB" id="W9V5M4"/>
<feature type="transmembrane region" description="Helical" evidence="6">
    <location>
        <begin position="46"/>
        <end position="63"/>
    </location>
</feature>
<dbReference type="STRING" id="1249627.D779_0220"/>
<dbReference type="InterPro" id="IPR050833">
    <property type="entry name" value="Poly_Biosynth_Transport"/>
</dbReference>
<comment type="subcellular location">
    <subcellularLocation>
        <location evidence="1">Cell membrane</location>
        <topology evidence="1">Multi-pass membrane protein</topology>
    </subcellularLocation>
</comment>
<feature type="transmembrane region" description="Helical" evidence="6">
    <location>
        <begin position="378"/>
        <end position="397"/>
    </location>
</feature>
<feature type="transmembrane region" description="Helical" evidence="6">
    <location>
        <begin position="346"/>
        <end position="366"/>
    </location>
</feature>
<evidence type="ECO:0000256" key="3">
    <source>
        <dbReference type="ARBA" id="ARBA00022692"/>
    </source>
</evidence>
<dbReference type="PANTHER" id="PTHR30250:SF26">
    <property type="entry name" value="PSMA PROTEIN"/>
    <property type="match status" value="1"/>
</dbReference>
<evidence type="ECO:0000256" key="2">
    <source>
        <dbReference type="ARBA" id="ARBA00022475"/>
    </source>
</evidence>
<name>W9V5M4_9GAMM</name>
<keyword evidence="4 6" id="KW-1133">Transmembrane helix</keyword>
<feature type="transmembrane region" description="Helical" evidence="6">
    <location>
        <begin position="217"/>
        <end position="236"/>
    </location>
</feature>
<dbReference type="GO" id="GO:0042910">
    <property type="term" value="F:xenobiotic transmembrane transporter activity"/>
    <property type="evidence" value="ECO:0007669"/>
    <property type="project" value="InterPro"/>
</dbReference>
<gene>
    <name evidence="7" type="ORF">D779_0220</name>
</gene>
<dbReference type="InterPro" id="IPR002528">
    <property type="entry name" value="MATE_fam"/>
</dbReference>
<keyword evidence="5 6" id="KW-0472">Membrane</keyword>
<feature type="transmembrane region" description="Helical" evidence="6">
    <location>
        <begin position="21"/>
        <end position="40"/>
    </location>
</feature>
<feature type="transmembrane region" description="Helical" evidence="6">
    <location>
        <begin position="312"/>
        <end position="334"/>
    </location>
</feature>
<feature type="transmembrane region" description="Helical" evidence="6">
    <location>
        <begin position="176"/>
        <end position="196"/>
    </location>
</feature>
<sequence length="458" mass="49852">MLSEMGRRLRCGFGANVYGQGIVILIQLVGVPILLHAWGLKMYGEWLILSAIPVYLSMTDLGFSKSAGNDMAARGGRGDFAGMLCVFQSLAILVYSVAALGIILAAVLLTALPLHEWLDLSRLSASDVRWILWLLAAEVLVKLTDGVSHAGYRANGDYAFHTSVYYTTSFVQQSSIWLLASLGYTPVVAALSSLLVRCIVTPSVARILVVRHPHLRFGVTHASMSVIKALVRPALANLAIPLAQATNTQGFVLVIGALLGPTAVVIFSTQRTLTRLTLQMVISVCQALEPELARAWGAGNQDLLRRLYVRGFALAFWLGFASMIALYAIGPWILEFWTGGHVHMDHILFKWLLLSAFVSVLWYSGLNLLRAVNRHLRAAVWYVGGALVSILLAALLLQVSGRLANAGLASLFMDGLMAIYLIGVTTRFIQISPSRLLLTVLDLPNLVNVFFGRAFHGN</sequence>